<reference evidence="10 11" key="1">
    <citation type="journal article" date="2010" name="Science">
        <title>Genomic comparison of the ants Camponotus floridanus and Harpegnathos saltator.</title>
        <authorList>
            <person name="Bonasio R."/>
            <person name="Zhang G."/>
            <person name="Ye C."/>
            <person name="Mutti N.S."/>
            <person name="Fang X."/>
            <person name="Qin N."/>
            <person name="Donahue G."/>
            <person name="Yang P."/>
            <person name="Li Q."/>
            <person name="Li C."/>
            <person name="Zhang P."/>
            <person name="Huang Z."/>
            <person name="Berger S.L."/>
            <person name="Reinberg D."/>
            <person name="Wang J."/>
            <person name="Liebig J."/>
        </authorList>
    </citation>
    <scope>NUCLEOTIDE SEQUENCE [LARGE SCALE GENOMIC DNA]</scope>
    <source>
        <strain evidence="10 11">R22 G/1</strain>
    </source>
</reference>
<dbReference type="EMBL" id="GL450269">
    <property type="protein sequence ID" value="EFN81239.1"/>
    <property type="molecule type" value="Genomic_DNA"/>
</dbReference>
<feature type="compositionally biased region" description="Acidic residues" evidence="9">
    <location>
        <begin position="329"/>
        <end position="339"/>
    </location>
</feature>
<keyword evidence="6" id="KW-0472">Membrane</keyword>
<dbReference type="GO" id="GO:0005774">
    <property type="term" value="C:vacuolar membrane"/>
    <property type="evidence" value="ECO:0007669"/>
    <property type="project" value="TreeGrafter"/>
</dbReference>
<dbReference type="STRING" id="610380.E2BSU7"/>
<dbReference type="GO" id="GO:0031201">
    <property type="term" value="C:SNARE complex"/>
    <property type="evidence" value="ECO:0007669"/>
    <property type="project" value="TreeGrafter"/>
</dbReference>
<evidence type="ECO:0000313" key="10">
    <source>
        <dbReference type="EMBL" id="EFN81239.1"/>
    </source>
</evidence>
<dbReference type="OMA" id="RSWFHAA"/>
<feature type="region of interest" description="Disordered" evidence="9">
    <location>
        <begin position="287"/>
        <end position="339"/>
    </location>
</feature>
<keyword evidence="4" id="KW-0931">ER-Golgi transport</keyword>
<evidence type="ECO:0000256" key="9">
    <source>
        <dbReference type="SAM" id="MobiDB-lite"/>
    </source>
</evidence>
<dbReference type="Pfam" id="PF14938">
    <property type="entry name" value="SNAP"/>
    <property type="match status" value="1"/>
</dbReference>
<dbReference type="Proteomes" id="UP000008237">
    <property type="component" value="Unassembled WGS sequence"/>
</dbReference>
<comment type="subcellular location">
    <subcellularLocation>
        <location evidence="1">Membrane</location>
        <topology evidence="1">Peripheral membrane protein</topology>
    </subcellularLocation>
</comment>
<gene>
    <name evidence="10" type="ORF">EAI_04198</name>
</gene>
<name>E2BSU7_HARSA</name>
<dbReference type="Gene3D" id="1.25.40.10">
    <property type="entry name" value="Tetratricopeptide repeat domain"/>
    <property type="match status" value="1"/>
</dbReference>
<dbReference type="SUPFAM" id="SSF48452">
    <property type="entry name" value="TPR-like"/>
    <property type="match status" value="1"/>
</dbReference>
<dbReference type="GO" id="GO:0016192">
    <property type="term" value="P:vesicle-mediated transport"/>
    <property type="evidence" value="ECO:0007669"/>
    <property type="project" value="UniProtKB-KW"/>
</dbReference>
<accession>E2BSU7</accession>
<evidence type="ECO:0000313" key="11">
    <source>
        <dbReference type="Proteomes" id="UP000008237"/>
    </source>
</evidence>
<dbReference type="InParanoid" id="E2BSU7"/>
<evidence type="ECO:0000256" key="7">
    <source>
        <dbReference type="ARBA" id="ARBA00040047"/>
    </source>
</evidence>
<evidence type="ECO:0000256" key="8">
    <source>
        <dbReference type="ARBA" id="ARBA00042485"/>
    </source>
</evidence>
<evidence type="ECO:0000256" key="4">
    <source>
        <dbReference type="ARBA" id="ARBA00022892"/>
    </source>
</evidence>
<evidence type="ECO:0000256" key="6">
    <source>
        <dbReference type="ARBA" id="ARBA00023136"/>
    </source>
</evidence>
<dbReference type="PANTHER" id="PTHR13768">
    <property type="entry name" value="SOLUBLE NSF ATTACHMENT PROTEIN SNAP"/>
    <property type="match status" value="1"/>
</dbReference>
<dbReference type="PANTHER" id="PTHR13768:SF2">
    <property type="entry name" value="GAMMA-SOLUBLE NSF ATTACHMENT PROTEIN"/>
    <property type="match status" value="1"/>
</dbReference>
<evidence type="ECO:0000256" key="3">
    <source>
        <dbReference type="ARBA" id="ARBA00022448"/>
    </source>
</evidence>
<organism evidence="11">
    <name type="scientific">Harpegnathos saltator</name>
    <name type="common">Jerdon's jumping ant</name>
    <dbReference type="NCBI Taxonomy" id="610380"/>
    <lineage>
        <taxon>Eukaryota</taxon>
        <taxon>Metazoa</taxon>
        <taxon>Ecdysozoa</taxon>
        <taxon>Arthropoda</taxon>
        <taxon>Hexapoda</taxon>
        <taxon>Insecta</taxon>
        <taxon>Pterygota</taxon>
        <taxon>Neoptera</taxon>
        <taxon>Endopterygota</taxon>
        <taxon>Hymenoptera</taxon>
        <taxon>Apocrita</taxon>
        <taxon>Aculeata</taxon>
        <taxon>Formicoidea</taxon>
        <taxon>Formicidae</taxon>
        <taxon>Ponerinae</taxon>
        <taxon>Ponerini</taxon>
        <taxon>Harpegnathos</taxon>
    </lineage>
</organism>
<feature type="compositionally biased region" description="Polar residues" evidence="9">
    <location>
        <begin position="287"/>
        <end position="298"/>
    </location>
</feature>
<dbReference type="InterPro" id="IPR011990">
    <property type="entry name" value="TPR-like_helical_dom_sf"/>
</dbReference>
<dbReference type="GO" id="GO:0019905">
    <property type="term" value="F:syntaxin binding"/>
    <property type="evidence" value="ECO:0007669"/>
    <property type="project" value="TreeGrafter"/>
</dbReference>
<keyword evidence="5" id="KW-0653">Protein transport</keyword>
<keyword evidence="3" id="KW-0813">Transport</keyword>
<proteinExistence type="inferred from homology"/>
<evidence type="ECO:0000256" key="2">
    <source>
        <dbReference type="ARBA" id="ARBA00010050"/>
    </source>
</evidence>
<dbReference type="GO" id="GO:0005483">
    <property type="term" value="F:soluble NSF attachment protein activity"/>
    <property type="evidence" value="ECO:0007669"/>
    <property type="project" value="TreeGrafter"/>
</dbReference>
<keyword evidence="11" id="KW-1185">Reference proteome</keyword>
<sequence>MSKIEEATEHIRQAEKALKTTLLKWRPDFEVAADEYSNAATCFRVAKSYKECKECWIKAGDCYKQTRSTIEQALLISKEMGDLSSVSQLAHSACSLFQQHGSPESGVTTLDKAAKMLEASQPEQALELFKRAADIVMGEDSPRHAAEYMSKAARLLVKLQRYDEAADAIRREIGMHQQIKHWQSIGRLTVALVLVQLARDDQVAAEKAFKEWGNYCESPEVQTLETLLQAYDNEDADSARAALNSPFIKHMDVEYAKLARGLSLPQQQYSVPPAGVRANAAESYVSPNASKASGQSTVEAEVNHAANQPTEKKAELGASAPPPVQKKDEEEDEYEGGLC</sequence>
<dbReference type="InterPro" id="IPR000744">
    <property type="entry name" value="NSF_attach"/>
</dbReference>
<evidence type="ECO:0000256" key="1">
    <source>
        <dbReference type="ARBA" id="ARBA00004170"/>
    </source>
</evidence>
<evidence type="ECO:0000256" key="5">
    <source>
        <dbReference type="ARBA" id="ARBA00022927"/>
    </source>
</evidence>
<protein>
    <recommendedName>
        <fullName evidence="7">Gamma-soluble NSF attachment protein</fullName>
    </recommendedName>
    <alternativeName>
        <fullName evidence="8">N-ethylmaleimide-sensitive factor attachment protein gamma</fullName>
    </alternativeName>
</protein>
<dbReference type="AlphaFoldDB" id="E2BSU7"/>
<dbReference type="FunFam" id="1.25.40.10:FF:000477">
    <property type="entry name" value="gamma-soluble NSF attachment protein"/>
    <property type="match status" value="1"/>
</dbReference>
<dbReference type="FunCoup" id="E2BSU7">
    <property type="interactions" value="1575"/>
</dbReference>
<comment type="similarity">
    <text evidence="2">Belongs to the SNAP family.</text>
</comment>
<dbReference type="GO" id="GO:0006886">
    <property type="term" value="P:intracellular protein transport"/>
    <property type="evidence" value="ECO:0007669"/>
    <property type="project" value="InterPro"/>
</dbReference>
<dbReference type="OrthoDB" id="26569at2759"/>